<feature type="region of interest" description="Disordered" evidence="7">
    <location>
        <begin position="855"/>
        <end position="881"/>
    </location>
</feature>
<dbReference type="Pfam" id="PF00096">
    <property type="entry name" value="zf-C2H2"/>
    <property type="match status" value="1"/>
</dbReference>
<dbReference type="PANTHER" id="PTHR24409:SF295">
    <property type="entry name" value="AZ2-RELATED"/>
    <property type="match status" value="1"/>
</dbReference>
<dbReference type="Proteomes" id="UP001652582">
    <property type="component" value="Chromosome 4"/>
</dbReference>
<name>A0A6J1NWD4_BICAN</name>
<feature type="binding site" evidence="6">
    <location>
        <position position="17"/>
    </location>
    <ligand>
        <name>Zn(2+)</name>
        <dbReference type="ChEBI" id="CHEBI:29105"/>
    </ligand>
</feature>
<reference evidence="11" key="1">
    <citation type="submission" date="2025-08" db="UniProtKB">
        <authorList>
            <consortium name="RefSeq"/>
        </authorList>
    </citation>
    <scope>IDENTIFICATION</scope>
</reference>
<feature type="compositionally biased region" description="Basic and acidic residues" evidence="7">
    <location>
        <begin position="527"/>
        <end position="611"/>
    </location>
</feature>
<feature type="region of interest" description="Disordered" evidence="7">
    <location>
        <begin position="441"/>
        <end position="773"/>
    </location>
</feature>
<accession>A0A6J1NWD4</accession>
<feature type="compositionally biased region" description="Basic and acidic residues" evidence="7">
    <location>
        <begin position="708"/>
        <end position="737"/>
    </location>
</feature>
<dbReference type="GO" id="GO:0005634">
    <property type="term" value="C:nucleus"/>
    <property type="evidence" value="ECO:0007669"/>
    <property type="project" value="InterPro"/>
</dbReference>
<dbReference type="PROSITE" id="PS51915">
    <property type="entry name" value="ZAD"/>
    <property type="match status" value="1"/>
</dbReference>
<feature type="compositionally biased region" description="Polar residues" evidence="7">
    <location>
        <begin position="743"/>
        <end position="773"/>
    </location>
</feature>
<dbReference type="AlphaFoldDB" id="A0A6J1NWD4"/>
<evidence type="ECO:0000256" key="1">
    <source>
        <dbReference type="ARBA" id="ARBA00022723"/>
    </source>
</evidence>
<evidence type="ECO:0000259" key="9">
    <source>
        <dbReference type="PROSITE" id="PS51915"/>
    </source>
</evidence>
<keyword evidence="1 6" id="KW-0479">Metal-binding</keyword>
<dbReference type="GO" id="GO:0008270">
    <property type="term" value="F:zinc ion binding"/>
    <property type="evidence" value="ECO:0007669"/>
    <property type="project" value="UniProtKB-UniRule"/>
</dbReference>
<keyword evidence="4 6" id="KW-0862">Zinc</keyword>
<dbReference type="PROSITE" id="PS00028">
    <property type="entry name" value="ZINC_FINGER_C2H2_1"/>
    <property type="match status" value="4"/>
</dbReference>
<feature type="binding site" evidence="6">
    <location>
        <position position="62"/>
    </location>
    <ligand>
        <name>Zn(2+)</name>
        <dbReference type="ChEBI" id="CHEBI:29105"/>
    </ligand>
</feature>
<evidence type="ECO:0000256" key="4">
    <source>
        <dbReference type="ARBA" id="ARBA00022833"/>
    </source>
</evidence>
<dbReference type="RefSeq" id="XP_023949083.2">
    <property type="nucleotide sequence ID" value="XM_024093315.2"/>
</dbReference>
<keyword evidence="3 5" id="KW-0863">Zinc-finger</keyword>
<evidence type="ECO:0000256" key="3">
    <source>
        <dbReference type="ARBA" id="ARBA00022771"/>
    </source>
</evidence>
<dbReference type="SMART" id="SM00355">
    <property type="entry name" value="ZnF_C2H2"/>
    <property type="match status" value="4"/>
</dbReference>
<gene>
    <name evidence="11" type="primary">LOC112053764</name>
</gene>
<dbReference type="PROSITE" id="PS50157">
    <property type="entry name" value="ZINC_FINGER_C2H2_2"/>
    <property type="match status" value="4"/>
</dbReference>
<keyword evidence="10" id="KW-1185">Reference proteome</keyword>
<keyword evidence="2" id="KW-0677">Repeat</keyword>
<dbReference type="Gene3D" id="3.40.1800.20">
    <property type="match status" value="1"/>
</dbReference>
<evidence type="ECO:0000313" key="11">
    <source>
        <dbReference type="RefSeq" id="XP_023949083.2"/>
    </source>
</evidence>
<sequence length="881" mass="99146">MESRKETLGIVKICRFCLVQNRPLGTLYDKAKSKTTVTLPLKILTNVSIEVLPSDKKPTFICDRCKFYMNLFYEYKHIVRQADESIHQYVHNGTPLAAVSWPVALSKIFRTLSEPDTVKTVVEGGATIQVTSHDISDSDEEDGNVYNVKIGDDEDTKCIKVVTSKDTKAKENARGQGFGSISKLARHVRSHVGERPYPCKYCEKSFTKSHHYTRHFRLKHREQARTSGANGQQEQYRCEQCEDVFDSQDDLIYHSAIHATQNLTCPLCQEKFEDVEAVTTHIKSHVNGVEFMCDYCELIFTTQEKLDNHMMIVHDDELQNELDDESSLEMDENEDDDTGINIKEEGDDMIIEIKKPDNYLVTEVKDDTEEKMDVTNSEESESEATYTELQTVDTLAIISKNVPKPQEKVPSKPAVTTTTTDNIKIVSKPVDNQTSNILRKAEEIKRKAPPSPAGDAVIIRKAKPVTKVESSNSGGASDKSLRLLEKELQDLKRTNSRNTETNKTPNKVLESSKSKRPQFQTSTPKLRSAEDKKILNKSFPLEKKQLEKRVLTKENKEPKETKEIKNNGNSKEEKDKEKDKEKEKDKDNNEKDFKEKEKEKISEKDKAKETPKSIVKNGAATEKANTEDGVRRSTRPSKIKDYAKMIREVTQELSDDDETTEDDEDYCEPDKSTEIRRGRRPSQVVKVTPAKTPPATPANPPRKRGRPRKDNKQVPAKIKKEEETLVVKKEEVTSPEKEEIDSNDTSSVTDVEQSVSKTPEPTNTSTNVMVSPSGQTLKKVPVKALPPGVKAMPLPRTMPAELCEMQIGKKVVKVQKIVMTKAEVEAMAKQGLVEMKGGTMVLKQGIKLSDASAVKSSVSGDGEPVRREKAVPTRCEIGDES</sequence>
<dbReference type="SUPFAM" id="SSF57716">
    <property type="entry name" value="Glucocorticoid receptor-like (DNA-binding domain)"/>
    <property type="match status" value="1"/>
</dbReference>
<protein>
    <submittedName>
        <fullName evidence="11">RE1-silencing transcription factor isoform X3</fullName>
    </submittedName>
</protein>
<proteinExistence type="predicted"/>
<feature type="compositionally biased region" description="Basic and acidic residues" evidence="7">
    <location>
        <begin position="638"/>
        <end position="650"/>
    </location>
</feature>
<dbReference type="GO" id="GO:0000981">
    <property type="term" value="F:DNA-binding transcription factor activity, RNA polymerase II-specific"/>
    <property type="evidence" value="ECO:0007669"/>
    <property type="project" value="TreeGrafter"/>
</dbReference>
<dbReference type="Gene3D" id="3.30.160.60">
    <property type="entry name" value="Classic Zinc Finger"/>
    <property type="match status" value="2"/>
</dbReference>
<evidence type="ECO:0000256" key="2">
    <source>
        <dbReference type="ARBA" id="ARBA00022737"/>
    </source>
</evidence>
<dbReference type="SUPFAM" id="SSF57667">
    <property type="entry name" value="beta-beta-alpha zinc fingers"/>
    <property type="match status" value="3"/>
</dbReference>
<dbReference type="InterPro" id="IPR036236">
    <property type="entry name" value="Znf_C2H2_sf"/>
</dbReference>
<feature type="domain" description="C2H2-type" evidence="8">
    <location>
        <begin position="236"/>
        <end position="263"/>
    </location>
</feature>
<dbReference type="Pfam" id="PF07776">
    <property type="entry name" value="zf-AD"/>
    <property type="match status" value="1"/>
</dbReference>
<dbReference type="GeneID" id="112053764"/>
<feature type="domain" description="ZAD" evidence="9">
    <location>
        <begin position="12"/>
        <end position="89"/>
    </location>
</feature>
<feature type="domain" description="C2H2-type" evidence="8">
    <location>
        <begin position="197"/>
        <end position="225"/>
    </location>
</feature>
<feature type="domain" description="C2H2-type" evidence="8">
    <location>
        <begin position="175"/>
        <end position="196"/>
    </location>
</feature>
<dbReference type="OrthoDB" id="6077919at2759"/>
<dbReference type="GO" id="GO:0000977">
    <property type="term" value="F:RNA polymerase II transcription regulatory region sequence-specific DNA binding"/>
    <property type="evidence" value="ECO:0007669"/>
    <property type="project" value="TreeGrafter"/>
</dbReference>
<evidence type="ECO:0000256" key="5">
    <source>
        <dbReference type="PROSITE-ProRule" id="PRU00042"/>
    </source>
</evidence>
<evidence type="ECO:0000256" key="7">
    <source>
        <dbReference type="SAM" id="MobiDB-lite"/>
    </source>
</evidence>
<evidence type="ECO:0000256" key="6">
    <source>
        <dbReference type="PROSITE-ProRule" id="PRU01263"/>
    </source>
</evidence>
<dbReference type="SMART" id="SM00868">
    <property type="entry name" value="zf-AD"/>
    <property type="match status" value="1"/>
</dbReference>
<dbReference type="PANTHER" id="PTHR24409">
    <property type="entry name" value="ZINC FINGER PROTEIN 142"/>
    <property type="match status" value="1"/>
</dbReference>
<evidence type="ECO:0000313" key="10">
    <source>
        <dbReference type="Proteomes" id="UP001652582"/>
    </source>
</evidence>
<feature type="binding site" evidence="6">
    <location>
        <position position="14"/>
    </location>
    <ligand>
        <name>Zn(2+)</name>
        <dbReference type="ChEBI" id="CHEBI:29105"/>
    </ligand>
</feature>
<organism evidence="10 11">
    <name type="scientific">Bicyclus anynana</name>
    <name type="common">Squinting bush brown butterfly</name>
    <dbReference type="NCBI Taxonomy" id="110368"/>
    <lineage>
        <taxon>Eukaryota</taxon>
        <taxon>Metazoa</taxon>
        <taxon>Ecdysozoa</taxon>
        <taxon>Arthropoda</taxon>
        <taxon>Hexapoda</taxon>
        <taxon>Insecta</taxon>
        <taxon>Pterygota</taxon>
        <taxon>Neoptera</taxon>
        <taxon>Endopterygota</taxon>
        <taxon>Lepidoptera</taxon>
        <taxon>Glossata</taxon>
        <taxon>Ditrysia</taxon>
        <taxon>Papilionoidea</taxon>
        <taxon>Nymphalidae</taxon>
        <taxon>Satyrinae</taxon>
        <taxon>Satyrini</taxon>
        <taxon>Mycalesina</taxon>
        <taxon>Bicyclus</taxon>
    </lineage>
</organism>
<dbReference type="InterPro" id="IPR012934">
    <property type="entry name" value="Znf_AD"/>
</dbReference>
<dbReference type="InterPro" id="IPR013087">
    <property type="entry name" value="Znf_C2H2_type"/>
</dbReference>
<evidence type="ECO:0000259" key="8">
    <source>
        <dbReference type="PROSITE" id="PS50157"/>
    </source>
</evidence>
<feature type="compositionally biased region" description="Polar residues" evidence="7">
    <location>
        <begin position="496"/>
        <end position="525"/>
    </location>
</feature>
<feature type="compositionally biased region" description="Acidic residues" evidence="7">
    <location>
        <begin position="653"/>
        <end position="667"/>
    </location>
</feature>
<feature type="compositionally biased region" description="Basic and acidic residues" evidence="7">
    <location>
        <begin position="479"/>
        <end position="493"/>
    </location>
</feature>
<feature type="binding site" evidence="6">
    <location>
        <position position="65"/>
    </location>
    <ligand>
        <name>Zn(2+)</name>
        <dbReference type="ChEBI" id="CHEBI:29105"/>
    </ligand>
</feature>
<feature type="domain" description="C2H2-type" evidence="8">
    <location>
        <begin position="291"/>
        <end position="319"/>
    </location>
</feature>
<feature type="compositionally biased region" description="Pro residues" evidence="7">
    <location>
        <begin position="691"/>
        <end position="700"/>
    </location>
</feature>